<dbReference type="SUPFAM" id="SSF54768">
    <property type="entry name" value="dsRNA-binding domain-like"/>
    <property type="match status" value="1"/>
</dbReference>
<dbReference type="GO" id="GO:0003723">
    <property type="term" value="F:RNA binding"/>
    <property type="evidence" value="ECO:0007669"/>
    <property type="project" value="UniProtKB-UniRule"/>
</dbReference>
<dbReference type="EMBL" id="KK100470">
    <property type="protein sequence ID" value="KIZ05687.1"/>
    <property type="molecule type" value="Genomic_DNA"/>
</dbReference>
<evidence type="ECO:0000313" key="3">
    <source>
        <dbReference type="EMBL" id="KIZ05687.1"/>
    </source>
</evidence>
<evidence type="ECO:0000313" key="4">
    <source>
        <dbReference type="Proteomes" id="UP000054498"/>
    </source>
</evidence>
<dbReference type="InterPro" id="IPR014720">
    <property type="entry name" value="dsRBD_dom"/>
</dbReference>
<dbReference type="OrthoDB" id="549251at2759"/>
<organism evidence="3 4">
    <name type="scientific">Monoraphidium neglectum</name>
    <dbReference type="NCBI Taxonomy" id="145388"/>
    <lineage>
        <taxon>Eukaryota</taxon>
        <taxon>Viridiplantae</taxon>
        <taxon>Chlorophyta</taxon>
        <taxon>core chlorophytes</taxon>
        <taxon>Chlorophyceae</taxon>
        <taxon>CS clade</taxon>
        <taxon>Sphaeropleales</taxon>
        <taxon>Selenastraceae</taxon>
        <taxon>Monoraphidium</taxon>
    </lineage>
</organism>
<evidence type="ECO:0000259" key="2">
    <source>
        <dbReference type="PROSITE" id="PS50137"/>
    </source>
</evidence>
<proteinExistence type="predicted"/>
<name>A0A0D2MZI1_9CHLO</name>
<dbReference type="PROSITE" id="PS50137">
    <property type="entry name" value="DS_RBD"/>
    <property type="match status" value="1"/>
</dbReference>
<gene>
    <name evidence="3" type="ORF">MNEG_2275</name>
</gene>
<dbReference type="Gene3D" id="3.30.160.20">
    <property type="match status" value="1"/>
</dbReference>
<feature type="domain" description="DRBM" evidence="2">
    <location>
        <begin position="17"/>
        <end position="102"/>
    </location>
</feature>
<dbReference type="Proteomes" id="UP000054498">
    <property type="component" value="Unassembled WGS sequence"/>
</dbReference>
<dbReference type="GeneID" id="25735153"/>
<sequence>MDEPGADGAPPLQPHPNPVRQIHTWCKRAKAEAPEFEVVRVACPDDPLIPETPGFICNLKVPGTLDEDTGERIEDLEVQGEGASYGEAKAAAATVAAELLSRTALWRSRMVDLEPAPSLWGTVALALSDQGLHKDLELRTFTLLSQQSQPASSSTPEAARATLPVTLLTHAKLVGRWFRTHCQAAAGDPHLMLGELIKRRAEEAEGSDDALLEAGLVLVEGGLCVQRLAAYFPPSEQYTVETEVWDPNPVAVKIPADPCLEVEELPLDPGAGDILGQMARLLGAPSVGRLVLWGRVGCKASWLAGSEREAAAAAGGRTAARIVDGSPVCTVGGRP</sequence>
<protein>
    <recommendedName>
        <fullName evidence="2">DRBM domain-containing protein</fullName>
    </recommendedName>
</protein>
<dbReference type="SMART" id="SM00358">
    <property type="entry name" value="DSRM"/>
    <property type="match status" value="1"/>
</dbReference>
<keyword evidence="1" id="KW-0694">RNA-binding</keyword>
<dbReference type="RefSeq" id="XP_013904706.1">
    <property type="nucleotide sequence ID" value="XM_014049252.1"/>
</dbReference>
<dbReference type="KEGG" id="mng:MNEG_2275"/>
<dbReference type="AlphaFoldDB" id="A0A0D2MZI1"/>
<dbReference type="STRING" id="145388.A0A0D2MZI1"/>
<reference evidence="3 4" key="1">
    <citation type="journal article" date="2013" name="BMC Genomics">
        <title>Reconstruction of the lipid metabolism for the microalga Monoraphidium neglectum from its genome sequence reveals characteristics suitable for biofuel production.</title>
        <authorList>
            <person name="Bogen C."/>
            <person name="Al-Dilaimi A."/>
            <person name="Albersmeier A."/>
            <person name="Wichmann J."/>
            <person name="Grundmann M."/>
            <person name="Rupp O."/>
            <person name="Lauersen K.J."/>
            <person name="Blifernez-Klassen O."/>
            <person name="Kalinowski J."/>
            <person name="Goesmann A."/>
            <person name="Mussgnug J.H."/>
            <person name="Kruse O."/>
        </authorList>
    </citation>
    <scope>NUCLEOTIDE SEQUENCE [LARGE SCALE GENOMIC DNA]</scope>
    <source>
        <strain evidence="3 4">SAG 48.87</strain>
    </source>
</reference>
<accession>A0A0D2MZI1</accession>
<keyword evidence="4" id="KW-1185">Reference proteome</keyword>
<evidence type="ECO:0000256" key="1">
    <source>
        <dbReference type="PROSITE-ProRule" id="PRU00266"/>
    </source>
</evidence>